<dbReference type="eggNOG" id="COG1024">
    <property type="taxonomic scope" value="Bacteria"/>
</dbReference>
<dbReference type="PATRIC" id="fig|706587.4.peg.4181"/>
<protein>
    <submittedName>
        <fullName evidence="4">Enoyl-CoA hydratase/carnithine racemase</fullName>
        <ecNumber evidence="4">4.1.1.41</ecNumber>
    </submittedName>
</protein>
<dbReference type="KEGG" id="dti:Desti_3674"/>
<dbReference type="SUPFAM" id="SSF52096">
    <property type="entry name" value="ClpP/crotonase"/>
    <property type="match status" value="1"/>
</dbReference>
<dbReference type="InterPro" id="IPR018376">
    <property type="entry name" value="Enoyl-CoA_hyd/isom_CS"/>
</dbReference>
<dbReference type="GO" id="GO:0016829">
    <property type="term" value="F:lyase activity"/>
    <property type="evidence" value="ECO:0007669"/>
    <property type="project" value="UniProtKB-KW"/>
</dbReference>
<dbReference type="EMBL" id="CP003360">
    <property type="protein sequence ID" value="AFM26320.1"/>
    <property type="molecule type" value="Genomic_DNA"/>
</dbReference>
<evidence type="ECO:0000313" key="4">
    <source>
        <dbReference type="EMBL" id="AFM26320.1"/>
    </source>
</evidence>
<dbReference type="PANTHER" id="PTHR11941">
    <property type="entry name" value="ENOYL-COA HYDRATASE-RELATED"/>
    <property type="match status" value="1"/>
</dbReference>
<dbReference type="RefSeq" id="WP_014811448.1">
    <property type="nucleotide sequence ID" value="NC_018025.1"/>
</dbReference>
<dbReference type="EC" id="4.1.1.41" evidence="4"/>
<evidence type="ECO:0000256" key="1">
    <source>
        <dbReference type="ARBA" id="ARBA00005254"/>
    </source>
</evidence>
<keyword evidence="5" id="KW-1185">Reference proteome</keyword>
<dbReference type="InterPro" id="IPR014748">
    <property type="entry name" value="Enoyl-CoA_hydra_C"/>
</dbReference>
<evidence type="ECO:0000256" key="2">
    <source>
        <dbReference type="ARBA" id="ARBA00023239"/>
    </source>
</evidence>
<organism evidence="4 5">
    <name type="scientific">Desulfomonile tiedjei (strain ATCC 49306 / DSM 6799 / DCB-1)</name>
    <dbReference type="NCBI Taxonomy" id="706587"/>
    <lineage>
        <taxon>Bacteria</taxon>
        <taxon>Pseudomonadati</taxon>
        <taxon>Thermodesulfobacteriota</taxon>
        <taxon>Desulfomonilia</taxon>
        <taxon>Desulfomonilales</taxon>
        <taxon>Desulfomonilaceae</taxon>
        <taxon>Desulfomonile</taxon>
    </lineage>
</organism>
<reference evidence="5" key="1">
    <citation type="submission" date="2012-06" db="EMBL/GenBank/DDBJ databases">
        <title>Complete sequence of chromosome of Desulfomonile tiedjei DSM 6799.</title>
        <authorList>
            <person name="Lucas S."/>
            <person name="Copeland A."/>
            <person name="Lapidus A."/>
            <person name="Glavina del Rio T."/>
            <person name="Dalin E."/>
            <person name="Tice H."/>
            <person name="Bruce D."/>
            <person name="Goodwin L."/>
            <person name="Pitluck S."/>
            <person name="Peters L."/>
            <person name="Ovchinnikova G."/>
            <person name="Zeytun A."/>
            <person name="Lu M."/>
            <person name="Kyrpides N."/>
            <person name="Mavromatis K."/>
            <person name="Ivanova N."/>
            <person name="Brettin T."/>
            <person name="Detter J.C."/>
            <person name="Han C."/>
            <person name="Larimer F."/>
            <person name="Land M."/>
            <person name="Hauser L."/>
            <person name="Markowitz V."/>
            <person name="Cheng J.-F."/>
            <person name="Hugenholtz P."/>
            <person name="Woyke T."/>
            <person name="Wu D."/>
            <person name="Spring S."/>
            <person name="Schroeder M."/>
            <person name="Brambilla E."/>
            <person name="Klenk H.-P."/>
            <person name="Eisen J.A."/>
        </authorList>
    </citation>
    <scope>NUCLEOTIDE SEQUENCE [LARGE SCALE GENOMIC DNA]</scope>
    <source>
        <strain evidence="5">ATCC 49306 / DSM 6799 / DCB-1</strain>
    </source>
</reference>
<dbReference type="NCBIfam" id="NF008506">
    <property type="entry name" value="PRK11423.1"/>
    <property type="match status" value="1"/>
</dbReference>
<dbReference type="Proteomes" id="UP000006055">
    <property type="component" value="Chromosome"/>
</dbReference>
<accession>I4C9S9</accession>
<dbReference type="STRING" id="706587.Desti_3674"/>
<dbReference type="PROSITE" id="PS00166">
    <property type="entry name" value="ENOYL_COA_HYDRATASE"/>
    <property type="match status" value="1"/>
</dbReference>
<keyword evidence="2 4" id="KW-0456">Lyase</keyword>
<dbReference type="HOGENOM" id="CLU_009834_7_3_7"/>
<name>I4C9S9_DESTA</name>
<comment type="similarity">
    <text evidence="1 3">Belongs to the enoyl-CoA hydratase/isomerase family.</text>
</comment>
<evidence type="ECO:0000256" key="3">
    <source>
        <dbReference type="RuleBase" id="RU003707"/>
    </source>
</evidence>
<sequence>MGLVELAFSDWIGTITLNNPKKLNALSEELIKDFCDALEELKRQSVRVVILRAPAGSKIFSAGHDMRELPLDGRDPLTYTDPLRLAVRTIEYFPAPIIAMVEGSVWGGACELVLSCDIIIAAEDVTFAITPAKIGVPYNISGVQNLIITGGTHICKEMLFAAQPFPVKRLVDAEIVNRAVPIDQLETVAQTLAEQISKNSPLVISLLKEEIRLLSTSHNLSPETFERVQSMRRSVYDSDDYQEGIKAFFEKRPPIFKGK</sequence>
<dbReference type="AlphaFoldDB" id="I4C9S9"/>
<dbReference type="PANTHER" id="PTHR11941:SF54">
    <property type="entry name" value="ENOYL-COA HYDRATASE, MITOCHONDRIAL"/>
    <property type="match status" value="1"/>
</dbReference>
<dbReference type="Gene3D" id="3.90.226.10">
    <property type="entry name" value="2-enoyl-CoA Hydratase, Chain A, domain 1"/>
    <property type="match status" value="1"/>
</dbReference>
<dbReference type="InterPro" id="IPR029045">
    <property type="entry name" value="ClpP/crotonase-like_dom_sf"/>
</dbReference>
<dbReference type="InterPro" id="IPR001753">
    <property type="entry name" value="Enoyl-CoA_hydra/iso"/>
</dbReference>
<dbReference type="Pfam" id="PF00378">
    <property type="entry name" value="ECH_1"/>
    <property type="match status" value="1"/>
</dbReference>
<dbReference type="GO" id="GO:0006635">
    <property type="term" value="P:fatty acid beta-oxidation"/>
    <property type="evidence" value="ECO:0007669"/>
    <property type="project" value="TreeGrafter"/>
</dbReference>
<dbReference type="Gene3D" id="1.10.12.10">
    <property type="entry name" value="Lyase 2-enoyl-coa Hydratase, Chain A, domain 2"/>
    <property type="match status" value="1"/>
</dbReference>
<gene>
    <name evidence="4" type="ordered locus">Desti_3674</name>
</gene>
<dbReference type="CDD" id="cd06558">
    <property type="entry name" value="crotonase-like"/>
    <property type="match status" value="1"/>
</dbReference>
<proteinExistence type="inferred from homology"/>
<dbReference type="OrthoDB" id="5365311at2"/>
<evidence type="ECO:0000313" key="5">
    <source>
        <dbReference type="Proteomes" id="UP000006055"/>
    </source>
</evidence>